<name>A0A2T6BDI6_9RHOB</name>
<protein>
    <submittedName>
        <fullName evidence="2">Uncharacterized protein</fullName>
    </submittedName>
</protein>
<sequence length="106" mass="11231">MKKLLILPILALAACSDQRGVHNDWLTGAEFGPSSKVEFQARAARGEPGVFPAPSGYSVFTDRERAAVGTSQVRTVRQGTASSRTGEFITNGTLTPAQARAQARGI</sequence>
<accession>A0A2T6BDI6</accession>
<feature type="compositionally biased region" description="Polar residues" evidence="1">
    <location>
        <begin position="70"/>
        <end position="96"/>
    </location>
</feature>
<feature type="region of interest" description="Disordered" evidence="1">
    <location>
        <begin position="70"/>
        <end position="106"/>
    </location>
</feature>
<evidence type="ECO:0000313" key="2">
    <source>
        <dbReference type="EMBL" id="PTX54133.1"/>
    </source>
</evidence>
<dbReference type="RefSeq" id="WP_146174232.1">
    <property type="nucleotide sequence ID" value="NZ_QBKS01000002.1"/>
</dbReference>
<dbReference type="PROSITE" id="PS51257">
    <property type="entry name" value="PROKAR_LIPOPROTEIN"/>
    <property type="match status" value="1"/>
</dbReference>
<reference evidence="2 3" key="1">
    <citation type="submission" date="2018-04" db="EMBL/GenBank/DDBJ databases">
        <title>Genomic Encyclopedia of Archaeal and Bacterial Type Strains, Phase II (KMG-II): from individual species to whole genera.</title>
        <authorList>
            <person name="Goeker M."/>
        </authorList>
    </citation>
    <scope>NUCLEOTIDE SEQUENCE [LARGE SCALE GENOMIC DNA]</scope>
    <source>
        <strain evidence="2 3">DSM 100977</strain>
    </source>
</reference>
<evidence type="ECO:0000313" key="3">
    <source>
        <dbReference type="Proteomes" id="UP000243978"/>
    </source>
</evidence>
<proteinExistence type="predicted"/>
<organism evidence="2 3">
    <name type="scientific">Litoreibacter ponti</name>
    <dbReference type="NCBI Taxonomy" id="1510457"/>
    <lineage>
        <taxon>Bacteria</taxon>
        <taxon>Pseudomonadati</taxon>
        <taxon>Pseudomonadota</taxon>
        <taxon>Alphaproteobacteria</taxon>
        <taxon>Rhodobacterales</taxon>
        <taxon>Roseobacteraceae</taxon>
        <taxon>Litoreibacter</taxon>
    </lineage>
</organism>
<dbReference type="EMBL" id="QBKS01000002">
    <property type="protein sequence ID" value="PTX54133.1"/>
    <property type="molecule type" value="Genomic_DNA"/>
</dbReference>
<keyword evidence="3" id="KW-1185">Reference proteome</keyword>
<comment type="caution">
    <text evidence="2">The sequence shown here is derived from an EMBL/GenBank/DDBJ whole genome shotgun (WGS) entry which is preliminary data.</text>
</comment>
<dbReference type="OrthoDB" id="7837067at2"/>
<evidence type="ECO:0000256" key="1">
    <source>
        <dbReference type="SAM" id="MobiDB-lite"/>
    </source>
</evidence>
<dbReference type="AlphaFoldDB" id="A0A2T6BDI6"/>
<dbReference type="Proteomes" id="UP000243978">
    <property type="component" value="Unassembled WGS sequence"/>
</dbReference>
<gene>
    <name evidence="2" type="ORF">C8N43_2939</name>
</gene>